<sequence length="232" mass="25477">MLVRGKKSFSHPAMLEVRKMIETVLLWPSLDGDPVSKSQHGCIDCLALMICAELQAGESFKDSTLGKISIIGKNCGTGNSVLGYVIEQIIHDKNDIVLNSKLDSGSSAAPIPPSFCICMANVLISACQKVSDSCWKSFARKALPYLNRYVEVTMNLENRIACIQVLYSAVYHLRSAVLPYASDLLNISLKALRQESEKERMAGAKLMASLMAIEDAILEHISEELLEVRSVL</sequence>
<comment type="caution">
    <text evidence="1">The sequence shown here is derived from an EMBL/GenBank/DDBJ whole genome shotgun (WGS) entry which is preliminary data.</text>
</comment>
<dbReference type="PANTHER" id="PTHR37743:SF1">
    <property type="entry name" value="ARM REPEAT SUPERFAMILY PROTEIN"/>
    <property type="match status" value="1"/>
</dbReference>
<evidence type="ECO:0000313" key="2">
    <source>
        <dbReference type="Proteomes" id="UP001163823"/>
    </source>
</evidence>
<keyword evidence="2" id="KW-1185">Reference proteome</keyword>
<dbReference type="Gene3D" id="1.25.10.10">
    <property type="entry name" value="Leucine-rich Repeat Variant"/>
    <property type="match status" value="1"/>
</dbReference>
<dbReference type="EMBL" id="JARAOO010000003">
    <property type="protein sequence ID" value="KAJ7976811.1"/>
    <property type="molecule type" value="Genomic_DNA"/>
</dbReference>
<organism evidence="1 2">
    <name type="scientific">Quillaja saponaria</name>
    <name type="common">Soap bark tree</name>
    <dbReference type="NCBI Taxonomy" id="32244"/>
    <lineage>
        <taxon>Eukaryota</taxon>
        <taxon>Viridiplantae</taxon>
        <taxon>Streptophyta</taxon>
        <taxon>Embryophyta</taxon>
        <taxon>Tracheophyta</taxon>
        <taxon>Spermatophyta</taxon>
        <taxon>Magnoliopsida</taxon>
        <taxon>eudicotyledons</taxon>
        <taxon>Gunneridae</taxon>
        <taxon>Pentapetalae</taxon>
        <taxon>rosids</taxon>
        <taxon>fabids</taxon>
        <taxon>Fabales</taxon>
        <taxon>Quillajaceae</taxon>
        <taxon>Quillaja</taxon>
    </lineage>
</organism>
<name>A0AAD7Q8H7_QUISA</name>
<protein>
    <submittedName>
        <fullName evidence="1">ARM repeat superfamily protein</fullName>
    </submittedName>
</protein>
<dbReference type="InterPro" id="IPR011989">
    <property type="entry name" value="ARM-like"/>
</dbReference>
<dbReference type="KEGG" id="qsa:O6P43_006536"/>
<proteinExistence type="predicted"/>
<accession>A0AAD7Q8H7</accession>
<reference evidence="1" key="1">
    <citation type="journal article" date="2023" name="Science">
        <title>Elucidation of the pathway for biosynthesis of saponin adjuvants from the soapbark tree.</title>
        <authorList>
            <person name="Reed J."/>
            <person name="Orme A."/>
            <person name="El-Demerdash A."/>
            <person name="Owen C."/>
            <person name="Martin L.B.B."/>
            <person name="Misra R.C."/>
            <person name="Kikuchi S."/>
            <person name="Rejzek M."/>
            <person name="Martin A.C."/>
            <person name="Harkess A."/>
            <person name="Leebens-Mack J."/>
            <person name="Louveau T."/>
            <person name="Stephenson M.J."/>
            <person name="Osbourn A."/>
        </authorList>
    </citation>
    <scope>NUCLEOTIDE SEQUENCE</scope>
    <source>
        <strain evidence="1">S10</strain>
    </source>
</reference>
<dbReference type="Proteomes" id="UP001163823">
    <property type="component" value="Chromosome 3"/>
</dbReference>
<dbReference type="SUPFAM" id="SSF48371">
    <property type="entry name" value="ARM repeat"/>
    <property type="match status" value="1"/>
</dbReference>
<dbReference type="InterPro" id="IPR016024">
    <property type="entry name" value="ARM-type_fold"/>
</dbReference>
<evidence type="ECO:0000313" key="1">
    <source>
        <dbReference type="EMBL" id="KAJ7976811.1"/>
    </source>
</evidence>
<gene>
    <name evidence="1" type="ORF">O6P43_006536</name>
</gene>
<dbReference type="PANTHER" id="PTHR37743">
    <property type="entry name" value="ARM REPEAT SUPERFAMILY PROTEIN"/>
    <property type="match status" value="1"/>
</dbReference>
<dbReference type="AlphaFoldDB" id="A0AAD7Q8H7"/>